<proteinExistence type="predicted"/>
<feature type="region of interest" description="Disordered" evidence="1">
    <location>
        <begin position="1"/>
        <end position="56"/>
    </location>
</feature>
<dbReference type="EMBL" id="OW152828">
    <property type="protein sequence ID" value="CAH2044681.1"/>
    <property type="molecule type" value="Genomic_DNA"/>
</dbReference>
<evidence type="ECO:0000313" key="3">
    <source>
        <dbReference type="Proteomes" id="UP000837857"/>
    </source>
</evidence>
<sequence>MVERNIYRAPSEKAEEHRGDLRAQNRLATAQESIRQSSSTPAPKLPPKSSISVRAHRKSADLVLINEQHGNRQPRIPESTWKLET</sequence>
<gene>
    <name evidence="2" type="ORF">IPOD504_LOCUS4735</name>
</gene>
<accession>A0ABN8HZF0</accession>
<feature type="compositionally biased region" description="Polar residues" evidence="1">
    <location>
        <begin position="26"/>
        <end position="41"/>
    </location>
</feature>
<keyword evidence="3" id="KW-1185">Reference proteome</keyword>
<dbReference type="Proteomes" id="UP000837857">
    <property type="component" value="Chromosome 16"/>
</dbReference>
<organism evidence="2 3">
    <name type="scientific">Iphiclides podalirius</name>
    <name type="common">scarce swallowtail</name>
    <dbReference type="NCBI Taxonomy" id="110791"/>
    <lineage>
        <taxon>Eukaryota</taxon>
        <taxon>Metazoa</taxon>
        <taxon>Ecdysozoa</taxon>
        <taxon>Arthropoda</taxon>
        <taxon>Hexapoda</taxon>
        <taxon>Insecta</taxon>
        <taxon>Pterygota</taxon>
        <taxon>Neoptera</taxon>
        <taxon>Endopterygota</taxon>
        <taxon>Lepidoptera</taxon>
        <taxon>Glossata</taxon>
        <taxon>Ditrysia</taxon>
        <taxon>Papilionoidea</taxon>
        <taxon>Papilionidae</taxon>
        <taxon>Papilioninae</taxon>
        <taxon>Iphiclides</taxon>
    </lineage>
</organism>
<protein>
    <submittedName>
        <fullName evidence="2">Uncharacterized protein</fullName>
    </submittedName>
</protein>
<name>A0ABN8HZF0_9NEOP</name>
<feature type="non-terminal residue" evidence="2">
    <location>
        <position position="85"/>
    </location>
</feature>
<feature type="region of interest" description="Disordered" evidence="1">
    <location>
        <begin position="66"/>
        <end position="85"/>
    </location>
</feature>
<evidence type="ECO:0000256" key="1">
    <source>
        <dbReference type="SAM" id="MobiDB-lite"/>
    </source>
</evidence>
<feature type="compositionally biased region" description="Basic and acidic residues" evidence="1">
    <location>
        <begin position="1"/>
        <end position="23"/>
    </location>
</feature>
<evidence type="ECO:0000313" key="2">
    <source>
        <dbReference type="EMBL" id="CAH2044681.1"/>
    </source>
</evidence>
<reference evidence="2" key="1">
    <citation type="submission" date="2022-03" db="EMBL/GenBank/DDBJ databases">
        <authorList>
            <person name="Martin H S."/>
        </authorList>
    </citation>
    <scope>NUCLEOTIDE SEQUENCE</scope>
</reference>